<dbReference type="EMBL" id="FOOY01000011">
    <property type="protein sequence ID" value="SFG46681.1"/>
    <property type="molecule type" value="Genomic_DNA"/>
</dbReference>
<evidence type="ECO:0000313" key="2">
    <source>
        <dbReference type="EMBL" id="SFG46681.1"/>
    </source>
</evidence>
<evidence type="ECO:0000313" key="3">
    <source>
        <dbReference type="Proteomes" id="UP000198752"/>
    </source>
</evidence>
<keyword evidence="3" id="KW-1185">Reference proteome</keyword>
<dbReference type="RefSeq" id="WP_093672129.1">
    <property type="nucleotide sequence ID" value="NZ_FOOY01000011.1"/>
</dbReference>
<dbReference type="STRING" id="269670.SAMN02982927_01787"/>
<proteinExistence type="predicted"/>
<organism evidence="2 3">
    <name type="scientific">Sporolactobacillus nakayamae</name>
    <dbReference type="NCBI Taxonomy" id="269670"/>
    <lineage>
        <taxon>Bacteria</taxon>
        <taxon>Bacillati</taxon>
        <taxon>Bacillota</taxon>
        <taxon>Bacilli</taxon>
        <taxon>Bacillales</taxon>
        <taxon>Sporolactobacillaceae</taxon>
        <taxon>Sporolactobacillus</taxon>
    </lineage>
</organism>
<feature type="transmembrane region" description="Helical" evidence="1">
    <location>
        <begin position="63"/>
        <end position="80"/>
    </location>
</feature>
<gene>
    <name evidence="2" type="ORF">SAMN02982927_01787</name>
</gene>
<keyword evidence="1" id="KW-1133">Transmembrane helix</keyword>
<protein>
    <submittedName>
        <fullName evidence="2">Branched-chain amino acid transport protein</fullName>
    </submittedName>
</protein>
<evidence type="ECO:0000256" key="1">
    <source>
        <dbReference type="SAM" id="Phobius"/>
    </source>
</evidence>
<feature type="transmembrane region" description="Helical" evidence="1">
    <location>
        <begin position="86"/>
        <end position="104"/>
    </location>
</feature>
<dbReference type="OrthoDB" id="2989405at2"/>
<keyword evidence="1" id="KW-0812">Transmembrane</keyword>
<dbReference type="AlphaFoldDB" id="A0A1I2S9P4"/>
<feature type="transmembrane region" description="Helical" evidence="1">
    <location>
        <begin position="38"/>
        <end position="56"/>
    </location>
</feature>
<sequence>MLNQWLLIGALALVTYLSRVIGLEFMSRWKMNATLRLYFTYVPIAIISALLVKQIVLPVHGGLTLSIPVLLSCIGTAAMILLTKRFLPSVMIGVLIGVLFRYFFS</sequence>
<accession>A0A1I2S9P4</accession>
<dbReference type="InterPro" id="IPR008407">
    <property type="entry name" value="Brnchd-chn_aa_trnsp_AzlD"/>
</dbReference>
<reference evidence="3" key="1">
    <citation type="submission" date="2016-10" db="EMBL/GenBank/DDBJ databases">
        <authorList>
            <person name="Varghese N."/>
            <person name="Submissions S."/>
        </authorList>
    </citation>
    <scope>NUCLEOTIDE SEQUENCE [LARGE SCALE GENOMIC DNA]</scope>
    <source>
        <strain evidence="3">ATCC 700379</strain>
    </source>
</reference>
<dbReference type="Pfam" id="PF05437">
    <property type="entry name" value="AzlD"/>
    <property type="match status" value="1"/>
</dbReference>
<name>A0A1I2S9P4_9BACL</name>
<keyword evidence="1" id="KW-0472">Membrane</keyword>
<dbReference type="Proteomes" id="UP000198752">
    <property type="component" value="Unassembled WGS sequence"/>
</dbReference>